<keyword evidence="2" id="KW-1185">Reference proteome</keyword>
<dbReference type="STRING" id="48269.A0A183M6D6"/>
<organism evidence="1 2">
    <name type="scientific">Schistosoma margrebowiei</name>
    <dbReference type="NCBI Taxonomy" id="48269"/>
    <lineage>
        <taxon>Eukaryota</taxon>
        <taxon>Metazoa</taxon>
        <taxon>Spiralia</taxon>
        <taxon>Lophotrochozoa</taxon>
        <taxon>Platyhelminthes</taxon>
        <taxon>Trematoda</taxon>
        <taxon>Digenea</taxon>
        <taxon>Strigeidida</taxon>
        <taxon>Schistosomatoidea</taxon>
        <taxon>Schistosomatidae</taxon>
        <taxon>Schistosoma</taxon>
    </lineage>
</organism>
<reference evidence="1 2" key="1">
    <citation type="submission" date="2018-11" db="EMBL/GenBank/DDBJ databases">
        <authorList>
            <consortium name="Pathogen Informatics"/>
        </authorList>
    </citation>
    <scope>NUCLEOTIDE SEQUENCE [LARGE SCALE GENOMIC DNA]</scope>
    <source>
        <strain evidence="1 2">Zambia</strain>
    </source>
</reference>
<proteinExistence type="predicted"/>
<gene>
    <name evidence="1" type="ORF">SMRZ_LOCUS11611</name>
</gene>
<evidence type="ECO:0000313" key="2">
    <source>
        <dbReference type="Proteomes" id="UP000277204"/>
    </source>
</evidence>
<accession>A0A183M6D6</accession>
<dbReference type="AlphaFoldDB" id="A0A183M6D6"/>
<protein>
    <submittedName>
        <fullName evidence="1">Uncharacterized protein</fullName>
    </submittedName>
</protein>
<sequence>MQKHKIIAPSVVKVRIQIRFANDAFVIMAIDLLESNHKLIIKIFDDVIFTRENKLLYLNVLVDRINKGFLETQTYRKPGHKD</sequence>
<evidence type="ECO:0000313" key="1">
    <source>
        <dbReference type="EMBL" id="VDO96184.1"/>
    </source>
</evidence>
<dbReference type="EMBL" id="UZAI01006632">
    <property type="protein sequence ID" value="VDO96184.1"/>
    <property type="molecule type" value="Genomic_DNA"/>
</dbReference>
<name>A0A183M6D6_9TREM</name>
<dbReference type="Proteomes" id="UP000277204">
    <property type="component" value="Unassembled WGS sequence"/>
</dbReference>